<name>A0A8S4QZ12_9NEOP</name>
<feature type="domain" description="Dynein heavy chain tail" evidence="3">
    <location>
        <begin position="76"/>
        <end position="457"/>
    </location>
</feature>
<comment type="caution">
    <text evidence="4">The sequence shown here is derived from an EMBL/GenBank/DDBJ whole genome shotgun (WGS) entry which is preliminary data.</text>
</comment>
<comment type="similarity">
    <text evidence="1">Belongs to the dynein heavy chain family.</text>
</comment>
<proteinExistence type="inferred from homology"/>
<dbReference type="GO" id="GO:0005858">
    <property type="term" value="C:axonemal dynein complex"/>
    <property type="evidence" value="ECO:0007669"/>
    <property type="project" value="TreeGrafter"/>
</dbReference>
<dbReference type="AlphaFoldDB" id="A0A8S4QZ12"/>
<keyword evidence="5" id="KW-1185">Reference proteome</keyword>
<dbReference type="GO" id="GO:0051959">
    <property type="term" value="F:dynein light intermediate chain binding"/>
    <property type="evidence" value="ECO:0007669"/>
    <property type="project" value="InterPro"/>
</dbReference>
<dbReference type="EMBL" id="CAKXAJ010021417">
    <property type="protein sequence ID" value="CAH2226486.1"/>
    <property type="molecule type" value="Genomic_DNA"/>
</dbReference>
<protein>
    <submittedName>
        <fullName evidence="4">Jg26447 protein</fullName>
    </submittedName>
</protein>
<dbReference type="PANTHER" id="PTHR46532">
    <property type="entry name" value="MALE FERTILITY FACTOR KL5"/>
    <property type="match status" value="1"/>
</dbReference>
<sequence length="458" mass="53759">MSALAHPTTDGDEDETRFPIVKNQLLPGLRSFCSALKVCEEVCNQMNLFDDGQALMVNLTDPTELKEMIKNPTTITTLEERVNEWVKKIMEILSESEQLRREVDSSGPQDELEYWKKRGAQFSQLVSYLQNVEVQLTLTCLQLANSKVIKIWRDTDHKITFCYNEAKDNAKFIQAMEKCCHSLYLDDPVKIKDSILSLLQTVRLIHSVSQFYNTSERISSLMVKITNQMIETCKQYITCRFKETIWSQERDMVRDKLIHCINLNKTYRDTYTFVKNQPFLPNTEQFSFSENYVFGKFDTFCKRLNKIITMFDLMDDYNHLFEKRMEGLLLGEDLEDAMHSFNEAKKAVTSCQYDYLDYRNAEFDKDYQAFEEKTNNLKESIGSTIEVNFSSVWETPQGIKFLTRFEKVSQKIQITKLSEKYDRVLKYSEKEVDKIMKMFKRQKEDPPLPRNYSPVAGI</sequence>
<feature type="coiled-coil region" evidence="2">
    <location>
        <begin position="75"/>
        <end position="102"/>
    </location>
</feature>
<dbReference type="Pfam" id="PF08385">
    <property type="entry name" value="DHC_N1"/>
    <property type="match status" value="1"/>
</dbReference>
<dbReference type="OrthoDB" id="10251809at2759"/>
<dbReference type="InterPro" id="IPR013594">
    <property type="entry name" value="Dynein_heavy_tail"/>
</dbReference>
<evidence type="ECO:0000256" key="2">
    <source>
        <dbReference type="SAM" id="Coils"/>
    </source>
</evidence>
<dbReference type="Proteomes" id="UP000838756">
    <property type="component" value="Unassembled WGS sequence"/>
</dbReference>
<dbReference type="GO" id="GO:0007018">
    <property type="term" value="P:microtubule-based movement"/>
    <property type="evidence" value="ECO:0007669"/>
    <property type="project" value="InterPro"/>
</dbReference>
<dbReference type="PANTHER" id="PTHR46532:SF4">
    <property type="entry name" value="AAA+ ATPASE DOMAIN-CONTAINING PROTEIN"/>
    <property type="match status" value="1"/>
</dbReference>
<gene>
    <name evidence="4" type="primary">jg26447</name>
    <name evidence="4" type="ORF">PAEG_LOCUS7190</name>
</gene>
<reference evidence="4" key="1">
    <citation type="submission" date="2022-03" db="EMBL/GenBank/DDBJ databases">
        <authorList>
            <person name="Lindestad O."/>
        </authorList>
    </citation>
    <scope>NUCLEOTIDE SEQUENCE</scope>
</reference>
<evidence type="ECO:0000313" key="4">
    <source>
        <dbReference type="EMBL" id="CAH2226486.1"/>
    </source>
</evidence>
<evidence type="ECO:0000259" key="3">
    <source>
        <dbReference type="Pfam" id="PF08385"/>
    </source>
</evidence>
<dbReference type="InterPro" id="IPR026983">
    <property type="entry name" value="DHC"/>
</dbReference>
<dbReference type="GO" id="GO:0045505">
    <property type="term" value="F:dynein intermediate chain binding"/>
    <property type="evidence" value="ECO:0007669"/>
    <property type="project" value="InterPro"/>
</dbReference>
<accession>A0A8S4QZ12</accession>
<evidence type="ECO:0000256" key="1">
    <source>
        <dbReference type="ARBA" id="ARBA00008887"/>
    </source>
</evidence>
<evidence type="ECO:0000313" key="5">
    <source>
        <dbReference type="Proteomes" id="UP000838756"/>
    </source>
</evidence>
<organism evidence="4 5">
    <name type="scientific">Pararge aegeria aegeria</name>
    <dbReference type="NCBI Taxonomy" id="348720"/>
    <lineage>
        <taxon>Eukaryota</taxon>
        <taxon>Metazoa</taxon>
        <taxon>Ecdysozoa</taxon>
        <taxon>Arthropoda</taxon>
        <taxon>Hexapoda</taxon>
        <taxon>Insecta</taxon>
        <taxon>Pterygota</taxon>
        <taxon>Neoptera</taxon>
        <taxon>Endopterygota</taxon>
        <taxon>Lepidoptera</taxon>
        <taxon>Glossata</taxon>
        <taxon>Ditrysia</taxon>
        <taxon>Papilionoidea</taxon>
        <taxon>Nymphalidae</taxon>
        <taxon>Satyrinae</taxon>
        <taxon>Satyrini</taxon>
        <taxon>Parargina</taxon>
        <taxon>Pararge</taxon>
    </lineage>
</organism>
<keyword evidence="2" id="KW-0175">Coiled coil</keyword>